<dbReference type="CDD" id="cd00098">
    <property type="entry name" value="IgC1"/>
    <property type="match status" value="1"/>
</dbReference>
<dbReference type="AlphaFoldDB" id="A0A3B4HBQ4"/>
<dbReference type="InterPro" id="IPR013783">
    <property type="entry name" value="Ig-like_fold"/>
</dbReference>
<dbReference type="InterPro" id="IPR013106">
    <property type="entry name" value="Ig_V-set"/>
</dbReference>
<accession>A0A3B4HBQ4</accession>
<dbReference type="Ensembl" id="ENSPNYT00000031821.1">
    <property type="protein sequence ID" value="ENSPNYP00000031071.1"/>
    <property type="gene ID" value="ENSPNYG00000023431.1"/>
</dbReference>
<dbReference type="InterPro" id="IPR007110">
    <property type="entry name" value="Ig-like_dom"/>
</dbReference>
<dbReference type="InterPro" id="IPR003597">
    <property type="entry name" value="Ig_C1-set"/>
</dbReference>
<sequence length="230" mass="25231">SVWYFLEAKVIDHQSPATESVKCAQLTQPASVIVQPGQRLTITCQVSYSLGYWTAWIRQPAGKALEWIGIKYTGDSRYKDSLKSNADSAIKTLSLTSCQHISLNINHVSCTSVTVLGDLCVPTVKTMQPTASEVSVSDILTLICLVSGVFPANIIVHWEEDGQTLPSMHNVNSSPWKYSGSSSYSVSSRLNIFKTEDKRSTYSCVVKHESSEALVEATITDVFGELLFSI</sequence>
<dbReference type="InterPro" id="IPR036179">
    <property type="entry name" value="Ig-like_dom_sf"/>
</dbReference>
<protein>
    <recommendedName>
        <fullName evidence="2">Ig-like domain-containing protein</fullName>
    </recommendedName>
</protein>
<evidence type="ECO:0000259" key="2">
    <source>
        <dbReference type="PROSITE" id="PS50835"/>
    </source>
</evidence>
<evidence type="ECO:0000313" key="3">
    <source>
        <dbReference type="Ensembl" id="ENSPNYP00000031071.1"/>
    </source>
</evidence>
<dbReference type="STRING" id="303518.ENSPNYP00000031071"/>
<dbReference type="Gene3D" id="2.60.40.10">
    <property type="entry name" value="Immunoglobulins"/>
    <property type="match status" value="2"/>
</dbReference>
<dbReference type="Pfam" id="PF07654">
    <property type="entry name" value="C1-set"/>
    <property type="match status" value="1"/>
</dbReference>
<dbReference type="SUPFAM" id="SSF48726">
    <property type="entry name" value="Immunoglobulin"/>
    <property type="match status" value="2"/>
</dbReference>
<dbReference type="PROSITE" id="PS50835">
    <property type="entry name" value="IG_LIKE"/>
    <property type="match status" value="1"/>
</dbReference>
<dbReference type="PANTHER" id="PTHR23411">
    <property type="entry name" value="TAPASIN"/>
    <property type="match status" value="1"/>
</dbReference>
<reference evidence="3" key="1">
    <citation type="submission" date="2023-09" db="UniProtKB">
        <authorList>
            <consortium name="Ensembl"/>
        </authorList>
    </citation>
    <scope>IDENTIFICATION</scope>
</reference>
<evidence type="ECO:0000256" key="1">
    <source>
        <dbReference type="ARBA" id="ARBA00023319"/>
    </source>
</evidence>
<dbReference type="SMART" id="SM00407">
    <property type="entry name" value="IGc1"/>
    <property type="match status" value="1"/>
</dbReference>
<feature type="domain" description="Ig-like" evidence="2">
    <location>
        <begin position="122"/>
        <end position="220"/>
    </location>
</feature>
<name>A0A3B4HBQ4_9CICH</name>
<proteinExistence type="predicted"/>
<organism evidence="3">
    <name type="scientific">Pundamilia nyererei</name>
    <dbReference type="NCBI Taxonomy" id="303518"/>
    <lineage>
        <taxon>Eukaryota</taxon>
        <taxon>Metazoa</taxon>
        <taxon>Chordata</taxon>
        <taxon>Craniata</taxon>
        <taxon>Vertebrata</taxon>
        <taxon>Euteleostomi</taxon>
        <taxon>Actinopterygii</taxon>
        <taxon>Neopterygii</taxon>
        <taxon>Teleostei</taxon>
        <taxon>Neoteleostei</taxon>
        <taxon>Acanthomorphata</taxon>
        <taxon>Ovalentaria</taxon>
        <taxon>Cichlomorphae</taxon>
        <taxon>Cichliformes</taxon>
        <taxon>Cichlidae</taxon>
        <taxon>African cichlids</taxon>
        <taxon>Pseudocrenilabrinae</taxon>
        <taxon>Haplochromini</taxon>
        <taxon>Pundamilia</taxon>
    </lineage>
</organism>
<dbReference type="GeneTree" id="ENSGT00940000177284"/>
<dbReference type="Pfam" id="PF07686">
    <property type="entry name" value="V-set"/>
    <property type="match status" value="1"/>
</dbReference>
<dbReference type="InterPro" id="IPR050380">
    <property type="entry name" value="Immune_Resp_Modulators"/>
</dbReference>
<keyword evidence="1" id="KW-0393">Immunoglobulin domain</keyword>